<gene>
    <name evidence="3" type="ORF">GCM10007276_14010</name>
</gene>
<dbReference type="InterPro" id="IPR001296">
    <property type="entry name" value="Glyco_trans_1"/>
</dbReference>
<dbReference type="Pfam" id="PF00534">
    <property type="entry name" value="Glycos_transf_1"/>
    <property type="match status" value="1"/>
</dbReference>
<dbReference type="CDD" id="cd03801">
    <property type="entry name" value="GT4_PimA-like"/>
    <property type="match status" value="1"/>
</dbReference>
<dbReference type="PANTHER" id="PTHR46401">
    <property type="entry name" value="GLYCOSYLTRANSFERASE WBBK-RELATED"/>
    <property type="match status" value="1"/>
</dbReference>
<comment type="caution">
    <text evidence="3">The sequence shown here is derived from an EMBL/GenBank/DDBJ whole genome shotgun (WGS) entry which is preliminary data.</text>
</comment>
<dbReference type="SUPFAM" id="SSF53756">
    <property type="entry name" value="UDP-Glycosyltransferase/glycogen phosphorylase"/>
    <property type="match status" value="1"/>
</dbReference>
<evidence type="ECO:0000259" key="2">
    <source>
        <dbReference type="Pfam" id="PF00534"/>
    </source>
</evidence>
<accession>A0A8J2VPG0</accession>
<dbReference type="AlphaFoldDB" id="A0A8J2VPG0"/>
<name>A0A8J2VPG0_9RHOB</name>
<reference evidence="3" key="2">
    <citation type="submission" date="2020-09" db="EMBL/GenBank/DDBJ databases">
        <authorList>
            <person name="Sun Q."/>
            <person name="Sedlacek I."/>
        </authorList>
    </citation>
    <scope>NUCLEOTIDE SEQUENCE</scope>
    <source>
        <strain evidence="3">CCM 7684</strain>
    </source>
</reference>
<proteinExistence type="predicted"/>
<evidence type="ECO:0000313" key="4">
    <source>
        <dbReference type="Proteomes" id="UP000602745"/>
    </source>
</evidence>
<dbReference type="Gene3D" id="3.40.50.2000">
    <property type="entry name" value="Glycogen Phosphorylase B"/>
    <property type="match status" value="2"/>
</dbReference>
<dbReference type="GO" id="GO:0016757">
    <property type="term" value="F:glycosyltransferase activity"/>
    <property type="evidence" value="ECO:0007669"/>
    <property type="project" value="InterPro"/>
</dbReference>
<keyword evidence="4" id="KW-1185">Reference proteome</keyword>
<sequence>MPDVAFAVPGDLNAPTGGYAYDRRIIAELTRLGWNVRLLALPGDFPEPSEASVAATLKTFADVPPAVPILVDGLAFGAMPAEALREAERTFTALVHHPLGLETGLTVERSRQLLVTEKAALTQAAAIIVTSRATAEILAADFGAASERITVAVPGVERSARAAGSSSGNPPRLLAVGSLIPRKGYDVLVEALRQTGDLPWTCRIAGAADRAPETANQITRQIEEAGLGGRITLVGALSDQEIADEYVSADIFVLASHFEGYGMVFTEALARGLPIVACAGGATAQTVPADAGILVGPGDATGFSLALRRLLTDPKERRRLADAAWAHASGLPTWQEAALRVSKVLETLS</sequence>
<dbReference type="Proteomes" id="UP000602745">
    <property type="component" value="Unassembled WGS sequence"/>
</dbReference>
<dbReference type="GO" id="GO:0009103">
    <property type="term" value="P:lipopolysaccharide biosynthetic process"/>
    <property type="evidence" value="ECO:0007669"/>
    <property type="project" value="TreeGrafter"/>
</dbReference>
<organism evidence="3 4">
    <name type="scientific">Agaricicola taiwanensis</name>
    <dbReference type="NCBI Taxonomy" id="591372"/>
    <lineage>
        <taxon>Bacteria</taxon>
        <taxon>Pseudomonadati</taxon>
        <taxon>Pseudomonadota</taxon>
        <taxon>Alphaproteobacteria</taxon>
        <taxon>Rhodobacterales</taxon>
        <taxon>Paracoccaceae</taxon>
        <taxon>Agaricicola</taxon>
    </lineage>
</organism>
<dbReference type="EMBL" id="BMCP01000001">
    <property type="protein sequence ID" value="GGE37811.1"/>
    <property type="molecule type" value="Genomic_DNA"/>
</dbReference>
<dbReference type="RefSeq" id="WP_229729223.1">
    <property type="nucleotide sequence ID" value="NZ_BMCP01000001.1"/>
</dbReference>
<dbReference type="PANTHER" id="PTHR46401:SF2">
    <property type="entry name" value="GLYCOSYLTRANSFERASE WBBK-RELATED"/>
    <property type="match status" value="1"/>
</dbReference>
<evidence type="ECO:0000313" key="3">
    <source>
        <dbReference type="EMBL" id="GGE37811.1"/>
    </source>
</evidence>
<protein>
    <submittedName>
        <fullName evidence="3">Glycosyl transferase</fullName>
    </submittedName>
</protein>
<feature type="domain" description="Glycosyl transferase family 1" evidence="2">
    <location>
        <begin position="161"/>
        <end position="324"/>
    </location>
</feature>
<evidence type="ECO:0000256" key="1">
    <source>
        <dbReference type="ARBA" id="ARBA00022679"/>
    </source>
</evidence>
<keyword evidence="1 3" id="KW-0808">Transferase</keyword>
<reference evidence="3" key="1">
    <citation type="journal article" date="2014" name="Int. J. Syst. Evol. Microbiol.">
        <title>Complete genome sequence of Corynebacterium casei LMG S-19264T (=DSM 44701T), isolated from a smear-ripened cheese.</title>
        <authorList>
            <consortium name="US DOE Joint Genome Institute (JGI-PGF)"/>
            <person name="Walter F."/>
            <person name="Albersmeier A."/>
            <person name="Kalinowski J."/>
            <person name="Ruckert C."/>
        </authorList>
    </citation>
    <scope>NUCLEOTIDE SEQUENCE</scope>
    <source>
        <strain evidence="3">CCM 7684</strain>
    </source>
</reference>